<protein>
    <submittedName>
        <fullName evidence="2">Uncharacterized protein</fullName>
    </submittedName>
</protein>
<accession>A0A401ZXV8</accession>
<organism evidence="2 3">
    <name type="scientific">Tengunoibacter tsumagoiensis</name>
    <dbReference type="NCBI Taxonomy" id="2014871"/>
    <lineage>
        <taxon>Bacteria</taxon>
        <taxon>Bacillati</taxon>
        <taxon>Chloroflexota</taxon>
        <taxon>Ktedonobacteria</taxon>
        <taxon>Ktedonobacterales</taxon>
        <taxon>Dictyobacteraceae</taxon>
        <taxon>Tengunoibacter</taxon>
    </lineage>
</organism>
<gene>
    <name evidence="2" type="ORF">KTT_15240</name>
</gene>
<feature type="region of interest" description="Disordered" evidence="1">
    <location>
        <begin position="1"/>
        <end position="57"/>
    </location>
</feature>
<dbReference type="Proteomes" id="UP000287352">
    <property type="component" value="Unassembled WGS sequence"/>
</dbReference>
<evidence type="ECO:0000313" key="2">
    <source>
        <dbReference type="EMBL" id="GCE11665.1"/>
    </source>
</evidence>
<name>A0A401ZXV8_9CHLR</name>
<reference evidence="3" key="1">
    <citation type="submission" date="2018-12" db="EMBL/GenBank/DDBJ databases">
        <title>Tengunoibacter tsumagoiensis gen. nov., sp. nov., Dictyobacter kobayashii sp. nov., D. alpinus sp. nov., and D. joshuensis sp. nov. and description of Dictyobacteraceae fam. nov. within the order Ktedonobacterales isolated from Tengu-no-mugimeshi.</title>
        <authorList>
            <person name="Wang C.M."/>
            <person name="Zheng Y."/>
            <person name="Sakai Y."/>
            <person name="Toyoda A."/>
            <person name="Minakuchi Y."/>
            <person name="Abe K."/>
            <person name="Yokota A."/>
            <person name="Yabe S."/>
        </authorList>
    </citation>
    <scope>NUCLEOTIDE SEQUENCE [LARGE SCALE GENOMIC DNA]</scope>
    <source>
        <strain evidence="3">Uno3</strain>
    </source>
</reference>
<keyword evidence="3" id="KW-1185">Reference proteome</keyword>
<dbReference type="EMBL" id="BIFR01000001">
    <property type="protein sequence ID" value="GCE11665.1"/>
    <property type="molecule type" value="Genomic_DNA"/>
</dbReference>
<dbReference type="AlphaFoldDB" id="A0A401ZXV8"/>
<comment type="caution">
    <text evidence="2">The sequence shown here is derived from an EMBL/GenBank/DDBJ whole genome shotgun (WGS) entry which is preliminary data.</text>
</comment>
<proteinExistence type="predicted"/>
<evidence type="ECO:0000313" key="3">
    <source>
        <dbReference type="Proteomes" id="UP000287352"/>
    </source>
</evidence>
<sequence>MTSPRRYVSIKVFLQRDTTREQTDPGTSNGLAEQFPKGAAYETDEETNTNPWDGLSD</sequence>
<evidence type="ECO:0000256" key="1">
    <source>
        <dbReference type="SAM" id="MobiDB-lite"/>
    </source>
</evidence>